<dbReference type="STRING" id="1437875.CFRA_03515"/>
<dbReference type="PANTHER" id="PTHR43369">
    <property type="entry name" value="PHOSPHORIBOSYLGLYCINAMIDE FORMYLTRANSFERASE"/>
    <property type="match status" value="1"/>
</dbReference>
<comment type="function">
    <text evidence="6">Catalyzes the transfer of a formyl group from 10-formyltetrahydrofolate to 5-phospho-ribosyl-glycinamide (GAR), producing 5-phospho-ribosyl-N-formylglycinamide (FGAR) and tetrahydrofolate.</text>
</comment>
<evidence type="ECO:0000256" key="2">
    <source>
        <dbReference type="ARBA" id="ARBA00022679"/>
    </source>
</evidence>
<name>A0A1L7CRN7_9CORY</name>
<evidence type="ECO:0000256" key="1">
    <source>
        <dbReference type="ARBA" id="ARBA00005054"/>
    </source>
</evidence>
<sequence>MTFRDPLNIVVLVSGTGTLLQSLIDHQGSAYRIVRVVADKDCPALERAGRAGIEALTVPLEGDRDSWNVRLADTVEAAAPDYVVSAGFMKILGAPFLDRFGARTVNTHPALLPSFPGAHAVRDALAYGVKVTGSTVHFVDAGVDTGPIIAQKPVEVVDGEDEAELHERIKKVERRLIVSVLEGFHRAGASPD</sequence>
<feature type="binding site" evidence="6">
    <location>
        <begin position="89"/>
        <end position="92"/>
    </location>
    <ligand>
        <name>(6R)-10-formyltetrahydrofolate</name>
        <dbReference type="ChEBI" id="CHEBI:195366"/>
    </ligand>
</feature>
<dbReference type="EMBL" id="CP009247">
    <property type="protein sequence ID" value="APT88497.1"/>
    <property type="molecule type" value="Genomic_DNA"/>
</dbReference>
<dbReference type="Proteomes" id="UP000185434">
    <property type="component" value="Chromosome"/>
</dbReference>
<organism evidence="8 9">
    <name type="scientific">Corynebacterium frankenforstense DSM 45800</name>
    <dbReference type="NCBI Taxonomy" id="1437875"/>
    <lineage>
        <taxon>Bacteria</taxon>
        <taxon>Bacillati</taxon>
        <taxon>Actinomycetota</taxon>
        <taxon>Actinomycetes</taxon>
        <taxon>Mycobacteriales</taxon>
        <taxon>Corynebacteriaceae</taxon>
        <taxon>Corynebacterium</taxon>
    </lineage>
</organism>
<dbReference type="GO" id="GO:0005829">
    <property type="term" value="C:cytosol"/>
    <property type="evidence" value="ECO:0007669"/>
    <property type="project" value="TreeGrafter"/>
</dbReference>
<evidence type="ECO:0000256" key="4">
    <source>
        <dbReference type="ARBA" id="ARBA00038440"/>
    </source>
</evidence>
<comment type="caution">
    <text evidence="6">Lacks conserved residue(s) required for the propagation of feature annotation.</text>
</comment>
<dbReference type="Pfam" id="PF00551">
    <property type="entry name" value="Formyl_trans_N"/>
    <property type="match status" value="1"/>
</dbReference>
<dbReference type="Gene3D" id="3.40.50.170">
    <property type="entry name" value="Formyl transferase, N-terminal domain"/>
    <property type="match status" value="1"/>
</dbReference>
<comment type="catalytic activity">
    <reaction evidence="5 6">
        <text>N(1)-(5-phospho-beta-D-ribosyl)glycinamide + (6R)-10-formyltetrahydrofolate = N(2)-formyl-N(1)-(5-phospho-beta-D-ribosyl)glycinamide + (6S)-5,6,7,8-tetrahydrofolate + H(+)</text>
        <dbReference type="Rhea" id="RHEA:15053"/>
        <dbReference type="ChEBI" id="CHEBI:15378"/>
        <dbReference type="ChEBI" id="CHEBI:57453"/>
        <dbReference type="ChEBI" id="CHEBI:143788"/>
        <dbReference type="ChEBI" id="CHEBI:147286"/>
        <dbReference type="ChEBI" id="CHEBI:195366"/>
        <dbReference type="EC" id="2.1.2.2"/>
    </reaction>
</comment>
<feature type="domain" description="Formyl transferase N-terminal" evidence="7">
    <location>
        <begin position="8"/>
        <end position="181"/>
    </location>
</feature>
<dbReference type="AlphaFoldDB" id="A0A1L7CRN7"/>
<evidence type="ECO:0000256" key="3">
    <source>
        <dbReference type="ARBA" id="ARBA00022755"/>
    </source>
</evidence>
<dbReference type="EC" id="2.1.2.2" evidence="6"/>
<evidence type="ECO:0000259" key="7">
    <source>
        <dbReference type="Pfam" id="PF00551"/>
    </source>
</evidence>
<gene>
    <name evidence="6" type="primary">purN</name>
    <name evidence="8" type="ORF">CFRA_03515</name>
</gene>
<protein>
    <recommendedName>
        <fullName evidence="6">Phosphoribosylglycinamide formyltransferase</fullName>
        <ecNumber evidence="6">2.1.2.2</ecNumber>
    </recommendedName>
    <alternativeName>
        <fullName evidence="6">5'-phosphoribosylglycinamide transformylase</fullName>
    </alternativeName>
    <alternativeName>
        <fullName evidence="6">GAR transformylase</fullName>
        <shortName evidence="6">GART</shortName>
    </alternativeName>
</protein>
<feature type="binding site" evidence="6">
    <location>
        <position position="106"/>
    </location>
    <ligand>
        <name>(6R)-10-formyltetrahydrofolate</name>
        <dbReference type="ChEBI" id="CHEBI:195366"/>
    </ligand>
</feature>
<proteinExistence type="inferred from homology"/>
<comment type="similarity">
    <text evidence="4 6">Belongs to the GART family.</text>
</comment>
<dbReference type="GO" id="GO:0006189">
    <property type="term" value="P:'de novo' IMP biosynthetic process"/>
    <property type="evidence" value="ECO:0007669"/>
    <property type="project" value="UniProtKB-UniRule"/>
</dbReference>
<dbReference type="InterPro" id="IPR004607">
    <property type="entry name" value="GART"/>
</dbReference>
<keyword evidence="3 6" id="KW-0658">Purine biosynthesis</keyword>
<feature type="active site" description="Proton donor" evidence="6">
    <location>
        <position position="108"/>
    </location>
</feature>
<accession>A0A1L7CRN7</accession>
<dbReference type="SUPFAM" id="SSF53328">
    <property type="entry name" value="Formyltransferase"/>
    <property type="match status" value="1"/>
</dbReference>
<keyword evidence="2 6" id="KW-0808">Transferase</keyword>
<feature type="binding site" evidence="6">
    <location>
        <position position="64"/>
    </location>
    <ligand>
        <name>(6R)-10-formyltetrahydrofolate</name>
        <dbReference type="ChEBI" id="CHEBI:195366"/>
    </ligand>
</feature>
<dbReference type="HAMAP" id="MF_01930">
    <property type="entry name" value="PurN"/>
    <property type="match status" value="1"/>
</dbReference>
<comment type="pathway">
    <text evidence="1 6">Purine metabolism; IMP biosynthesis via de novo pathway; N(2)-formyl-N(1)-(5-phospho-D-ribosyl)glycinamide from N(1)-(5-phospho-D-ribosyl)glycinamide (10-formyl THF route): step 1/1.</text>
</comment>
<evidence type="ECO:0000313" key="8">
    <source>
        <dbReference type="EMBL" id="APT88497.1"/>
    </source>
</evidence>
<dbReference type="InterPro" id="IPR002376">
    <property type="entry name" value="Formyl_transf_N"/>
</dbReference>
<dbReference type="NCBIfam" id="TIGR00639">
    <property type="entry name" value="PurN"/>
    <property type="match status" value="1"/>
</dbReference>
<reference evidence="8 9" key="1">
    <citation type="submission" date="2014-08" db="EMBL/GenBank/DDBJ databases">
        <title>Complete genome sequence of Corynebacterium frankenforstense ST18(T) (=DSM 45800(T)), isolated from raw cow milk.</title>
        <authorList>
            <person name="Ruckert C."/>
            <person name="Albersmeier A."/>
            <person name="Winkler A."/>
            <person name="Lipski A."/>
            <person name="Kalinowski J."/>
        </authorList>
    </citation>
    <scope>NUCLEOTIDE SEQUENCE [LARGE SCALE GENOMIC DNA]</scope>
    <source>
        <strain evidence="8 9">ST18</strain>
    </source>
</reference>
<dbReference type="OrthoDB" id="9806170at2"/>
<evidence type="ECO:0000256" key="6">
    <source>
        <dbReference type="HAMAP-Rule" id="MF_01930"/>
    </source>
</evidence>
<keyword evidence="9" id="KW-1185">Reference proteome</keyword>
<dbReference type="GO" id="GO:0004644">
    <property type="term" value="F:phosphoribosylglycinamide formyltransferase activity"/>
    <property type="evidence" value="ECO:0007669"/>
    <property type="project" value="UniProtKB-UniRule"/>
</dbReference>
<dbReference type="PROSITE" id="PS00373">
    <property type="entry name" value="GART"/>
    <property type="match status" value="1"/>
</dbReference>
<evidence type="ECO:0000313" key="9">
    <source>
        <dbReference type="Proteomes" id="UP000185434"/>
    </source>
</evidence>
<feature type="site" description="Raises pKa of active site His" evidence="6">
    <location>
        <position position="144"/>
    </location>
</feature>
<dbReference type="PANTHER" id="PTHR43369:SF2">
    <property type="entry name" value="PHOSPHORIBOSYLGLYCINAMIDE FORMYLTRANSFERASE"/>
    <property type="match status" value="1"/>
</dbReference>
<dbReference type="RefSeq" id="WP_075663473.1">
    <property type="nucleotide sequence ID" value="NZ_CP009247.1"/>
</dbReference>
<dbReference type="KEGG" id="cfk:CFRA_03515"/>
<evidence type="ECO:0000256" key="5">
    <source>
        <dbReference type="ARBA" id="ARBA00047664"/>
    </source>
</evidence>
<dbReference type="CDD" id="cd08645">
    <property type="entry name" value="FMT_core_GART"/>
    <property type="match status" value="1"/>
</dbReference>
<dbReference type="UniPathway" id="UPA00074">
    <property type="reaction ID" value="UER00126"/>
</dbReference>
<dbReference type="InterPro" id="IPR001555">
    <property type="entry name" value="GART_AS"/>
</dbReference>
<dbReference type="InterPro" id="IPR036477">
    <property type="entry name" value="Formyl_transf_N_sf"/>
</dbReference>